<dbReference type="PANTHER" id="PTHR33525">
    <property type="match status" value="1"/>
</dbReference>
<evidence type="ECO:0000259" key="2">
    <source>
        <dbReference type="PROSITE" id="PS51833"/>
    </source>
</evidence>
<keyword evidence="4" id="KW-1185">Reference proteome</keyword>
<name>A1K5E2_AZOSB</name>
<dbReference type="AlphaFoldDB" id="A1K5E2"/>
<dbReference type="InterPro" id="IPR052340">
    <property type="entry name" value="RNase_Y/CdgJ"/>
</dbReference>
<sequence length="442" mass="47007">MLTALFSRLFRRTAAPAAAAPATVSATAVDARDTSARPTTPPPQWSLRREAVLGSNERVAGYRFTVDHGGSGSGEKAEALIQLLLESRLADTLGYRLAFIDLPSPLLASPRLQELPAKRCVLVVTPAASDGAAPADTLAAMHALRAQGFLLAVGEPLTPAGTALLAAADLAVLDARALHAADARQLRDHLARHAPAARILARSVTSLEEARFCRSALDVAFLEGGFVTQRENWDDRELGPRVARLATLLGRLRKDADTEEIVALLKQDAALSLRLLRYVNSAGSGVLEPVHSIERAFILLGRSALQRWLLILLCGLDDNGGRASAALESALVRARMMELLGAARPRPEQETLFLTGLLSLIDVILQVPMEKAIGALAVGPEIAQALTRGEGEHALLLEIACACEAADPQQVLRAATRLQLEPASAAAAHAEALNWTFQLQDA</sequence>
<feature type="domain" description="HDOD" evidence="2">
    <location>
        <begin position="238"/>
        <end position="422"/>
    </location>
</feature>
<dbReference type="eggNOG" id="COG3434">
    <property type="taxonomic scope" value="Bacteria"/>
</dbReference>
<feature type="chain" id="PRO_5002635396" evidence="1">
    <location>
        <begin position="20"/>
        <end position="442"/>
    </location>
</feature>
<dbReference type="Gene3D" id="1.10.3210.10">
    <property type="entry name" value="Hypothetical protein af1432"/>
    <property type="match status" value="1"/>
</dbReference>
<dbReference type="STRING" id="62928.azo1430"/>
<feature type="signal peptide" evidence="1">
    <location>
        <begin position="1"/>
        <end position="19"/>
    </location>
</feature>
<dbReference type="Proteomes" id="UP000002588">
    <property type="component" value="Chromosome"/>
</dbReference>
<proteinExistence type="predicted"/>
<dbReference type="SUPFAM" id="SSF109604">
    <property type="entry name" value="HD-domain/PDEase-like"/>
    <property type="match status" value="1"/>
</dbReference>
<dbReference type="PANTHER" id="PTHR33525:SF4">
    <property type="entry name" value="CYCLIC DI-GMP PHOSPHODIESTERASE CDGJ"/>
    <property type="match status" value="1"/>
</dbReference>
<dbReference type="KEGG" id="azo:azo1430"/>
<organism evidence="3 4">
    <name type="scientific">Azoarcus sp. (strain BH72)</name>
    <dbReference type="NCBI Taxonomy" id="418699"/>
    <lineage>
        <taxon>Bacteria</taxon>
        <taxon>Pseudomonadati</taxon>
        <taxon>Pseudomonadota</taxon>
        <taxon>Betaproteobacteria</taxon>
        <taxon>Rhodocyclales</taxon>
        <taxon>Zoogloeaceae</taxon>
        <taxon>Azoarcus</taxon>
    </lineage>
</organism>
<dbReference type="RefSeq" id="WP_011765163.1">
    <property type="nucleotide sequence ID" value="NC_008702.1"/>
</dbReference>
<evidence type="ECO:0000313" key="3">
    <source>
        <dbReference type="EMBL" id="CAL94047.1"/>
    </source>
</evidence>
<reference evidence="3 4" key="1">
    <citation type="journal article" date="2006" name="Nat. Biotechnol.">
        <title>Complete genome of the mutualistic, N2-fixing grass endophyte Azoarcus sp. strain BH72.</title>
        <authorList>
            <person name="Krause A."/>
            <person name="Ramakumar A."/>
            <person name="Bartels D."/>
            <person name="Battistoni F."/>
            <person name="Bekel T."/>
            <person name="Boch J."/>
            <person name="Boehm M."/>
            <person name="Friedrich F."/>
            <person name="Hurek T."/>
            <person name="Krause L."/>
            <person name="Linke B."/>
            <person name="McHardy A.C."/>
            <person name="Sarkar A."/>
            <person name="Schneiker S."/>
            <person name="Syed A.A."/>
            <person name="Thauer R."/>
            <person name="Vorhoelter F.-J."/>
            <person name="Weidner S."/>
            <person name="Puehler A."/>
            <person name="Reinhold-Hurek B."/>
            <person name="Kaiser O."/>
            <person name="Goesmann A."/>
        </authorList>
    </citation>
    <scope>NUCLEOTIDE SEQUENCE [LARGE SCALE GENOMIC DNA]</scope>
    <source>
        <strain evidence="3 4">BH72</strain>
    </source>
</reference>
<dbReference type="Pfam" id="PF08668">
    <property type="entry name" value="HDOD"/>
    <property type="match status" value="1"/>
</dbReference>
<keyword evidence="1" id="KW-0732">Signal</keyword>
<dbReference type="HOGENOM" id="CLU_044951_1_0_4"/>
<evidence type="ECO:0000256" key="1">
    <source>
        <dbReference type="SAM" id="SignalP"/>
    </source>
</evidence>
<gene>
    <name evidence="3" type="ordered locus">azo1430</name>
</gene>
<dbReference type="InterPro" id="IPR013976">
    <property type="entry name" value="HDOD"/>
</dbReference>
<accession>A1K5E2</accession>
<protein>
    <submittedName>
        <fullName evidence="3">Conserved hypothetical secreted protein</fullName>
    </submittedName>
</protein>
<dbReference type="PROSITE" id="PS51833">
    <property type="entry name" value="HDOD"/>
    <property type="match status" value="1"/>
</dbReference>
<evidence type="ECO:0000313" key="4">
    <source>
        <dbReference type="Proteomes" id="UP000002588"/>
    </source>
</evidence>
<dbReference type="EMBL" id="AM406670">
    <property type="protein sequence ID" value="CAL94047.1"/>
    <property type="molecule type" value="Genomic_DNA"/>
</dbReference>